<dbReference type="RefSeq" id="WP_249242145.1">
    <property type="nucleotide sequence ID" value="NZ_CP096649.1"/>
</dbReference>
<evidence type="ECO:0000313" key="8">
    <source>
        <dbReference type="EMBL" id="UQK58530.1"/>
    </source>
</evidence>
<gene>
    <name evidence="8" type="ORF">M1R53_04635</name>
</gene>
<feature type="domain" description="Peptidase M3A/M3B catalytic" evidence="7">
    <location>
        <begin position="168"/>
        <end position="277"/>
    </location>
</feature>
<keyword evidence="4 6" id="KW-0862">Zinc</keyword>
<comment type="similarity">
    <text evidence="6">Belongs to the peptidase M3 family.</text>
</comment>
<evidence type="ECO:0000256" key="1">
    <source>
        <dbReference type="ARBA" id="ARBA00022670"/>
    </source>
</evidence>
<dbReference type="GO" id="GO:0006508">
    <property type="term" value="P:proteolysis"/>
    <property type="evidence" value="ECO:0007669"/>
    <property type="project" value="UniProtKB-KW"/>
</dbReference>
<evidence type="ECO:0000256" key="6">
    <source>
        <dbReference type="RuleBase" id="RU003435"/>
    </source>
</evidence>
<evidence type="ECO:0000256" key="4">
    <source>
        <dbReference type="ARBA" id="ARBA00022833"/>
    </source>
</evidence>
<organism evidence="8 9">
    <name type="scientific">Fenollaria massiliensis</name>
    <dbReference type="NCBI Taxonomy" id="938288"/>
    <lineage>
        <taxon>Bacteria</taxon>
        <taxon>Bacillati</taxon>
        <taxon>Bacillota</taxon>
        <taxon>Clostridia</taxon>
        <taxon>Eubacteriales</taxon>
        <taxon>Fenollaria</taxon>
    </lineage>
</organism>
<dbReference type="Pfam" id="PF01432">
    <property type="entry name" value="Peptidase_M3"/>
    <property type="match status" value="1"/>
</dbReference>
<proteinExistence type="inferred from homology"/>
<sequence length="564" mass="67105">MKFDEIKKLYKRIDIISEANLINFYANRLARTKSFDEKNSIIREVDIIKRRYDSFYEYVFIRFAQDSSDKFFNGEFKYIEDNEDEFKKACVKFAQTLLDDDDLDKLKKRWGKYFFDKLEIKQNLFYKDVIGLNINENKILKEISDRRNAISISIDNEIVTSRNLITHLTSPDREKRKKVALAMNKNNVKSKDFYAEKYRDLVVIRHKIAKRLGFDGYLDFSDKDRCRIDYDHNDIINFRNSIKKHLASNMHIITDIQKKKLGVDSLYTYDMRVYFKEHNTIPIKDPYLLLKKISENLKNDSPFLSKVIDKMFNDNSLDLNPRKDKAKITFASYLHNFDTSFIFTNYEANHSEFNKFITCLSYALLNYQSSYNEIIEYTSPEDDIIRAYTTAFSFIVMNFINELFLNDAKKYATAYKIKVLYDILFYCLISEFEESLYLDIKTDIDERYEIFRKLHAEYFPFISVDKNEFDVGMWWLNYNNLFNTPMLSINYAIGDISGLDFCNNFLDDKKDAFKKMNTLMDNASKEDFLTSIKLSGLKNPFIDDNVKDITIKYIENLANEYKKI</sequence>
<evidence type="ECO:0000256" key="3">
    <source>
        <dbReference type="ARBA" id="ARBA00022801"/>
    </source>
</evidence>
<dbReference type="KEGG" id="fms:M1R53_04635"/>
<evidence type="ECO:0000313" key="9">
    <source>
        <dbReference type="Proteomes" id="UP000831151"/>
    </source>
</evidence>
<evidence type="ECO:0000256" key="2">
    <source>
        <dbReference type="ARBA" id="ARBA00022723"/>
    </source>
</evidence>
<dbReference type="GO" id="GO:0046872">
    <property type="term" value="F:metal ion binding"/>
    <property type="evidence" value="ECO:0007669"/>
    <property type="project" value="UniProtKB-UniRule"/>
</dbReference>
<name>A0A9E7DID7_9FIRM</name>
<evidence type="ECO:0000256" key="5">
    <source>
        <dbReference type="ARBA" id="ARBA00023049"/>
    </source>
</evidence>
<evidence type="ECO:0000259" key="7">
    <source>
        <dbReference type="Pfam" id="PF01432"/>
    </source>
</evidence>
<dbReference type="Proteomes" id="UP000831151">
    <property type="component" value="Chromosome"/>
</dbReference>
<keyword evidence="3 6" id="KW-0378">Hydrolase</keyword>
<dbReference type="EMBL" id="CP096649">
    <property type="protein sequence ID" value="UQK58530.1"/>
    <property type="molecule type" value="Genomic_DNA"/>
</dbReference>
<dbReference type="SUPFAM" id="SSF55486">
    <property type="entry name" value="Metalloproteases ('zincins'), catalytic domain"/>
    <property type="match status" value="1"/>
</dbReference>
<protein>
    <recommendedName>
        <fullName evidence="7">Peptidase M3A/M3B catalytic domain-containing protein</fullName>
    </recommendedName>
</protein>
<keyword evidence="1 6" id="KW-0645">Protease</keyword>
<dbReference type="Gene3D" id="1.10.1370.30">
    <property type="match status" value="1"/>
</dbReference>
<keyword evidence="9" id="KW-1185">Reference proteome</keyword>
<reference evidence="8" key="1">
    <citation type="submission" date="2022-04" db="EMBL/GenBank/DDBJ databases">
        <title>Complete genome sequences of Ezakiella coagulans and Fenollaria massiliensis.</title>
        <authorList>
            <person name="France M.T."/>
            <person name="Clifford J."/>
            <person name="Narina S."/>
            <person name="Rutt L."/>
            <person name="Ravel J."/>
        </authorList>
    </citation>
    <scope>NUCLEOTIDE SEQUENCE</scope>
    <source>
        <strain evidence="8">C0061C2</strain>
    </source>
</reference>
<dbReference type="GO" id="GO:0004222">
    <property type="term" value="F:metalloendopeptidase activity"/>
    <property type="evidence" value="ECO:0007669"/>
    <property type="project" value="InterPro"/>
</dbReference>
<dbReference type="AlphaFoldDB" id="A0A9E7DID7"/>
<accession>A0A9E7DID7</accession>
<dbReference type="InterPro" id="IPR001567">
    <property type="entry name" value="Pept_M3A_M3B_dom"/>
</dbReference>
<comment type="cofactor">
    <cofactor evidence="6">
        <name>Zn(2+)</name>
        <dbReference type="ChEBI" id="CHEBI:29105"/>
    </cofactor>
    <text evidence="6">Binds 1 zinc ion.</text>
</comment>
<keyword evidence="5 6" id="KW-0482">Metalloprotease</keyword>
<keyword evidence="2 6" id="KW-0479">Metal-binding</keyword>